<dbReference type="Proteomes" id="UP001235269">
    <property type="component" value="Unassembled WGS sequence"/>
</dbReference>
<dbReference type="Gene3D" id="1.10.3720.10">
    <property type="entry name" value="MetI-like"/>
    <property type="match status" value="1"/>
</dbReference>
<reference evidence="10 11" key="1">
    <citation type="submission" date="2023-07" db="EMBL/GenBank/DDBJ databases">
        <title>Genomic Encyclopedia of Type Strains, Phase IV (KMG-IV): sequencing the most valuable type-strain genomes for metagenomic binning, comparative biology and taxonomic classification.</title>
        <authorList>
            <person name="Goeker M."/>
        </authorList>
    </citation>
    <scope>NUCLEOTIDE SEQUENCE [LARGE SCALE GENOMIC DNA]</scope>
    <source>
        <strain evidence="10 11">DSM 100301</strain>
    </source>
</reference>
<keyword evidence="4" id="KW-1003">Cell membrane</keyword>
<dbReference type="PANTHER" id="PTHR42929">
    <property type="entry name" value="INNER MEMBRANE ABC TRANSPORTER PERMEASE PROTEIN YDCU-RELATED-RELATED"/>
    <property type="match status" value="1"/>
</dbReference>
<proteinExistence type="inferred from homology"/>
<dbReference type="CDD" id="cd06261">
    <property type="entry name" value="TM_PBP2"/>
    <property type="match status" value="1"/>
</dbReference>
<evidence type="ECO:0000256" key="7">
    <source>
        <dbReference type="ARBA" id="ARBA00023136"/>
    </source>
</evidence>
<feature type="transmembrane region" description="Helical" evidence="8">
    <location>
        <begin position="196"/>
        <end position="221"/>
    </location>
</feature>
<dbReference type="PANTHER" id="PTHR42929:SF1">
    <property type="entry name" value="INNER MEMBRANE ABC TRANSPORTER PERMEASE PROTEIN YDCU-RELATED"/>
    <property type="match status" value="1"/>
</dbReference>
<dbReference type="InterPro" id="IPR000515">
    <property type="entry name" value="MetI-like"/>
</dbReference>
<evidence type="ECO:0000313" key="10">
    <source>
        <dbReference type="EMBL" id="MDQ0456837.1"/>
    </source>
</evidence>
<accession>A0ABU0IF45</accession>
<comment type="caution">
    <text evidence="10">The sequence shown here is derived from an EMBL/GenBank/DDBJ whole genome shotgun (WGS) entry which is preliminary data.</text>
</comment>
<dbReference type="PROSITE" id="PS51257">
    <property type="entry name" value="PROKAR_LIPOPROTEIN"/>
    <property type="match status" value="1"/>
</dbReference>
<keyword evidence="3" id="KW-0813">Transport</keyword>
<evidence type="ECO:0000313" key="11">
    <source>
        <dbReference type="Proteomes" id="UP001235269"/>
    </source>
</evidence>
<dbReference type="RefSeq" id="WP_307159019.1">
    <property type="nucleotide sequence ID" value="NZ_JAUSWH010000010.1"/>
</dbReference>
<organism evidence="10 11">
    <name type="scientific">Rhizobium paknamense</name>
    <dbReference type="NCBI Taxonomy" id="1206817"/>
    <lineage>
        <taxon>Bacteria</taxon>
        <taxon>Pseudomonadati</taxon>
        <taxon>Pseudomonadota</taxon>
        <taxon>Alphaproteobacteria</taxon>
        <taxon>Hyphomicrobiales</taxon>
        <taxon>Rhizobiaceae</taxon>
        <taxon>Rhizobium/Agrobacterium group</taxon>
        <taxon>Rhizobium</taxon>
    </lineage>
</organism>
<keyword evidence="5 8" id="KW-0812">Transmembrane</keyword>
<feature type="transmembrane region" description="Helical" evidence="8">
    <location>
        <begin position="254"/>
        <end position="278"/>
    </location>
</feature>
<sequence>MIPAFHRAQLAVPVIAVLLAGCLLPLALLLVFSVFTVDMDAFVMVPGFSLEAWSQMVTKPVFAFLIGKAVVFGLGTACLAACAGYPIALAIASLTPAWKGVASVILLTPLYTGEIVRIYAWRVVLGSEGLVNALLKWLGLIDAPLKFLLFTPLTTHLVLLYNTLPFMVLPVWLSIELVDRRLIEAARDLGARPLHAFLRVILPLTTPGLSVGLFAVFALAAGDMLTPSLLGGPSGVTPMSMIDNLFGTAFDWPLASALSLSLLLVLLACATAMSFAVLQLKGARAVFRGGLR</sequence>
<evidence type="ECO:0000256" key="1">
    <source>
        <dbReference type="ARBA" id="ARBA00004651"/>
    </source>
</evidence>
<protein>
    <submittedName>
        <fullName evidence="10">Spermidine/putrescine transport system permease protein</fullName>
    </submittedName>
</protein>
<keyword evidence="6 8" id="KW-1133">Transmembrane helix</keyword>
<keyword evidence="11" id="KW-1185">Reference proteome</keyword>
<dbReference type="InterPro" id="IPR035906">
    <property type="entry name" value="MetI-like_sf"/>
</dbReference>
<feature type="transmembrane region" description="Helical" evidence="8">
    <location>
        <begin position="153"/>
        <end position="175"/>
    </location>
</feature>
<feature type="transmembrane region" description="Helical" evidence="8">
    <location>
        <begin position="12"/>
        <end position="35"/>
    </location>
</feature>
<evidence type="ECO:0000259" key="9">
    <source>
        <dbReference type="PROSITE" id="PS50928"/>
    </source>
</evidence>
<feature type="domain" description="ABC transmembrane type-1" evidence="9">
    <location>
        <begin position="66"/>
        <end position="273"/>
    </location>
</feature>
<dbReference type="PROSITE" id="PS50928">
    <property type="entry name" value="ABC_TM1"/>
    <property type="match status" value="1"/>
</dbReference>
<name>A0ABU0IF45_9HYPH</name>
<evidence type="ECO:0000256" key="3">
    <source>
        <dbReference type="ARBA" id="ARBA00022448"/>
    </source>
</evidence>
<feature type="transmembrane region" description="Helical" evidence="8">
    <location>
        <begin position="100"/>
        <end position="120"/>
    </location>
</feature>
<evidence type="ECO:0000256" key="5">
    <source>
        <dbReference type="ARBA" id="ARBA00022692"/>
    </source>
</evidence>
<feature type="transmembrane region" description="Helical" evidence="8">
    <location>
        <begin position="61"/>
        <end position="88"/>
    </location>
</feature>
<comment type="subcellular location">
    <subcellularLocation>
        <location evidence="1">Cell membrane</location>
        <topology evidence="1">Multi-pass membrane protein</topology>
    </subcellularLocation>
</comment>
<dbReference type="SUPFAM" id="SSF161098">
    <property type="entry name" value="MetI-like"/>
    <property type="match status" value="1"/>
</dbReference>
<comment type="similarity">
    <text evidence="2">Belongs to the binding-protein-dependent transport system permease family. CysTW subfamily.</text>
</comment>
<gene>
    <name evidence="10" type="ORF">QO005_003182</name>
</gene>
<evidence type="ECO:0000256" key="6">
    <source>
        <dbReference type="ARBA" id="ARBA00022989"/>
    </source>
</evidence>
<dbReference type="EMBL" id="JAUSWH010000010">
    <property type="protein sequence ID" value="MDQ0456837.1"/>
    <property type="molecule type" value="Genomic_DNA"/>
</dbReference>
<evidence type="ECO:0000256" key="8">
    <source>
        <dbReference type="SAM" id="Phobius"/>
    </source>
</evidence>
<evidence type="ECO:0000256" key="2">
    <source>
        <dbReference type="ARBA" id="ARBA00007069"/>
    </source>
</evidence>
<evidence type="ECO:0000256" key="4">
    <source>
        <dbReference type="ARBA" id="ARBA00022475"/>
    </source>
</evidence>
<keyword evidence="7 8" id="KW-0472">Membrane</keyword>